<evidence type="ECO:0000259" key="2">
    <source>
        <dbReference type="PROSITE" id="PS50206"/>
    </source>
</evidence>
<dbReference type="SUPFAM" id="SSF56281">
    <property type="entry name" value="Metallo-hydrolase/oxidoreductase"/>
    <property type="match status" value="1"/>
</dbReference>
<dbReference type="PATRIC" id="fig|1229276.3.peg.3420"/>
<dbReference type="PANTHER" id="PTHR43084:SF1">
    <property type="entry name" value="PERSULFIDE DIOXYGENASE ETHE1, MITOCHONDRIAL"/>
    <property type="match status" value="1"/>
</dbReference>
<dbReference type="InterPro" id="IPR051682">
    <property type="entry name" value="Mito_Persulfide_Diox"/>
</dbReference>
<dbReference type="SMART" id="SM00849">
    <property type="entry name" value="Lactamase_B"/>
    <property type="match status" value="1"/>
</dbReference>
<dbReference type="Gene3D" id="3.40.250.10">
    <property type="entry name" value="Rhodanese-like domain"/>
    <property type="match status" value="2"/>
</dbReference>
<proteinExistence type="predicted"/>
<keyword evidence="4" id="KW-1185">Reference proteome</keyword>
<dbReference type="Gene3D" id="3.60.15.10">
    <property type="entry name" value="Ribonuclease Z/Hydroxyacylglutathione hydrolase-like"/>
    <property type="match status" value="1"/>
</dbReference>
<gene>
    <name evidence="3" type="ORF">DI53_3307</name>
</gene>
<dbReference type="InterPro" id="IPR036866">
    <property type="entry name" value="RibonucZ/Hydroxyglut_hydro"/>
</dbReference>
<feature type="domain" description="Rhodanese" evidence="2">
    <location>
        <begin position="271"/>
        <end position="297"/>
    </location>
</feature>
<dbReference type="RefSeq" id="WP_037502143.1">
    <property type="nucleotide sequence ID" value="NZ_JJMU01000062.1"/>
</dbReference>
<dbReference type="Pfam" id="PF00581">
    <property type="entry name" value="Rhodanese"/>
    <property type="match status" value="2"/>
</dbReference>
<dbReference type="PANTHER" id="PTHR43084">
    <property type="entry name" value="PERSULFIDE DIOXYGENASE ETHE1"/>
    <property type="match status" value="1"/>
</dbReference>
<keyword evidence="1" id="KW-0479">Metal-binding</keyword>
<dbReference type="InterPro" id="IPR001763">
    <property type="entry name" value="Rhodanese-like_dom"/>
</dbReference>
<dbReference type="SMART" id="SM00450">
    <property type="entry name" value="RHOD"/>
    <property type="match status" value="1"/>
</dbReference>
<dbReference type="GO" id="GO:0050313">
    <property type="term" value="F:sulfur dioxygenase activity"/>
    <property type="evidence" value="ECO:0007669"/>
    <property type="project" value="InterPro"/>
</dbReference>
<dbReference type="SUPFAM" id="SSF52821">
    <property type="entry name" value="Rhodanese/Cell cycle control phosphatase"/>
    <property type="match status" value="2"/>
</dbReference>
<dbReference type="PROSITE" id="PS50206">
    <property type="entry name" value="RHODANESE_3"/>
    <property type="match status" value="2"/>
</dbReference>
<dbReference type="Pfam" id="PF00753">
    <property type="entry name" value="Lactamase_B"/>
    <property type="match status" value="1"/>
</dbReference>
<evidence type="ECO:0000313" key="3">
    <source>
        <dbReference type="EMBL" id="KGE12870.1"/>
    </source>
</evidence>
<evidence type="ECO:0000313" key="4">
    <source>
        <dbReference type="Proteomes" id="UP000031802"/>
    </source>
</evidence>
<dbReference type="FunFam" id="3.60.15.10:FF:000030">
    <property type="entry name" value="Metallo-beta-lactamase family protein"/>
    <property type="match status" value="1"/>
</dbReference>
<comment type="caution">
    <text evidence="3">The sequence shown here is derived from an EMBL/GenBank/DDBJ whole genome shotgun (WGS) entry which is preliminary data.</text>
</comment>
<protein>
    <submittedName>
        <fullName evidence="3">Beta-lactamase domain protein</fullName>
    </submittedName>
</protein>
<name>A0A0B8T6I7_9SPHI</name>
<dbReference type="InterPro" id="IPR001279">
    <property type="entry name" value="Metallo-B-lactamas"/>
</dbReference>
<dbReference type="CDD" id="cd07724">
    <property type="entry name" value="POD-like_MBL-fold"/>
    <property type="match status" value="1"/>
</dbReference>
<dbReference type="InterPro" id="IPR036873">
    <property type="entry name" value="Rhodanese-like_dom_sf"/>
</dbReference>
<dbReference type="GO" id="GO:0070813">
    <property type="term" value="P:hydrogen sulfide metabolic process"/>
    <property type="evidence" value="ECO:0007669"/>
    <property type="project" value="TreeGrafter"/>
</dbReference>
<dbReference type="GO" id="GO:0006749">
    <property type="term" value="P:glutathione metabolic process"/>
    <property type="evidence" value="ECO:0007669"/>
    <property type="project" value="InterPro"/>
</dbReference>
<dbReference type="EMBL" id="JJMU01000062">
    <property type="protein sequence ID" value="KGE12870.1"/>
    <property type="molecule type" value="Genomic_DNA"/>
</dbReference>
<dbReference type="eggNOG" id="COG0491">
    <property type="taxonomic scope" value="Bacteria"/>
</dbReference>
<reference evidence="4" key="1">
    <citation type="submission" date="2014-04" db="EMBL/GenBank/DDBJ databases">
        <title>Whole-Genome optical mapping and complete genome sequence of Sphingobacterium deserti sp. nov., a new spaces isolated from desert in the west of China.</title>
        <authorList>
            <person name="Teng C."/>
            <person name="Zhou Z."/>
            <person name="Li X."/>
            <person name="Chen M."/>
            <person name="Lin M."/>
            <person name="Wang L."/>
            <person name="Su S."/>
            <person name="Zhang C."/>
            <person name="Zhang W."/>
        </authorList>
    </citation>
    <scope>NUCLEOTIDE SEQUENCE [LARGE SCALE GENOMIC DNA]</scope>
    <source>
        <strain evidence="4">ACCC05744</strain>
    </source>
</reference>
<dbReference type="Proteomes" id="UP000031802">
    <property type="component" value="Unassembled WGS sequence"/>
</dbReference>
<sequence>MFFQQIYDKTLSQASYFVGCQATKEAIVIDAKRDVDTYLEIAKQQHMQITHVVETHIHADFLSGTRELATLTAASIYLSDEGDAEWQYQFPHVGLSDGSIIKVGNLSLEIMHTPGHTPESISLLLRDHSASDEPVMIFTGDFVFVGDVGRPDLLEEVAGVVGSREQGARALFNSLQKFIDLPDYVQVWPGHGAGSACGKALGAVPCSTVGYEKIRNWALQYAHDYRKFEAYLLQDQPEVPRYFATMKKLNRMPRPLLTKVPVHPLLNRADLSEEDLIIDARHKTKFAAAHIKGSLNIQHNNSMATWIGSLLDATNSLAIIAEEEEHEAITRKLMRIGFDRIVGFISTVSDADAQESVQLLTSGEVEEMMTSDDYLLVDVRSRQEYDRAHIPGAIHSFVGHLYKEDLQKFAGRHIILYCQAGDRASVAYSYLASRGVQPLSVYPGSFQEWQQLGKLVTA</sequence>
<dbReference type="STRING" id="1229276.DI53_3307"/>
<evidence type="ECO:0000256" key="1">
    <source>
        <dbReference type="ARBA" id="ARBA00022723"/>
    </source>
</evidence>
<organism evidence="3 4">
    <name type="scientific">Sphingobacterium deserti</name>
    <dbReference type="NCBI Taxonomy" id="1229276"/>
    <lineage>
        <taxon>Bacteria</taxon>
        <taxon>Pseudomonadati</taxon>
        <taxon>Bacteroidota</taxon>
        <taxon>Sphingobacteriia</taxon>
        <taxon>Sphingobacteriales</taxon>
        <taxon>Sphingobacteriaceae</taxon>
        <taxon>Sphingobacterium</taxon>
    </lineage>
</organism>
<reference evidence="3 4" key="2">
    <citation type="journal article" date="2015" name="PLoS ONE">
        <title>Whole-Genome Optical Mapping and Finished Genome Sequence of Sphingobacterium deserti sp. nov., a New Species Isolated from the Western Desert of China.</title>
        <authorList>
            <person name="Teng C."/>
            <person name="Zhou Z."/>
            <person name="Molnar I."/>
            <person name="Li X."/>
            <person name="Tang R."/>
            <person name="Chen M."/>
            <person name="Wang L."/>
            <person name="Su S."/>
            <person name="Zhang W."/>
            <person name="Lin M."/>
        </authorList>
    </citation>
    <scope>NUCLEOTIDE SEQUENCE [LARGE SCALE GENOMIC DNA]</scope>
    <source>
        <strain evidence="4">ACCC05744</strain>
    </source>
</reference>
<dbReference type="eggNOG" id="COG0607">
    <property type="taxonomic scope" value="Bacteria"/>
</dbReference>
<dbReference type="AlphaFoldDB" id="A0A0B8T6I7"/>
<dbReference type="CDD" id="cd00158">
    <property type="entry name" value="RHOD"/>
    <property type="match status" value="1"/>
</dbReference>
<feature type="domain" description="Rhodanese" evidence="2">
    <location>
        <begin position="370"/>
        <end position="458"/>
    </location>
</feature>
<dbReference type="GO" id="GO:0046872">
    <property type="term" value="F:metal ion binding"/>
    <property type="evidence" value="ECO:0007669"/>
    <property type="project" value="UniProtKB-KW"/>
</dbReference>
<accession>A0A0B8T6I7</accession>
<dbReference type="InterPro" id="IPR044528">
    <property type="entry name" value="POD-like_MBL-fold"/>
</dbReference>
<dbReference type="OrthoDB" id="9784009at2"/>